<evidence type="ECO:0000256" key="11">
    <source>
        <dbReference type="ARBA" id="ARBA00023667"/>
    </source>
</evidence>
<reference evidence="14 15" key="1">
    <citation type="submission" date="2017-02" db="EMBL/GenBank/DDBJ databases">
        <title>The complete genomic sequence of a novel cold adapted crude oil-degrading bacterium Planococcus qaidamina Y42.</title>
        <authorList>
            <person name="Yang R."/>
        </authorList>
    </citation>
    <scope>NUCLEOTIDE SEQUENCE [LARGE SCALE GENOMIC DNA]</scope>
    <source>
        <strain evidence="14 15">Y42</strain>
    </source>
</reference>
<keyword evidence="7 13" id="KW-0472">Membrane</keyword>
<accession>A0A1Q2KVH2</accession>
<comment type="subcellular location">
    <subcellularLocation>
        <location evidence="1">Cell membrane</location>
        <topology evidence="1">Single-pass membrane protein</topology>
    </subcellularLocation>
</comment>
<evidence type="ECO:0000256" key="9">
    <source>
        <dbReference type="ARBA" id="ARBA00023588"/>
    </source>
</evidence>
<gene>
    <name evidence="14" type="ORF">B0X71_00795</name>
</gene>
<name>A0A1Q2KVH2_9BACL</name>
<comment type="similarity">
    <text evidence="10">Belongs to the acyltransferase CrtO family.</text>
</comment>
<evidence type="ECO:0000313" key="15">
    <source>
        <dbReference type="Proteomes" id="UP000188184"/>
    </source>
</evidence>
<keyword evidence="5" id="KW-0732">Signal</keyword>
<dbReference type="Pfam" id="PF18927">
    <property type="entry name" value="CrtO"/>
    <property type="match status" value="1"/>
</dbReference>
<evidence type="ECO:0000256" key="8">
    <source>
        <dbReference type="ARBA" id="ARBA00023315"/>
    </source>
</evidence>
<evidence type="ECO:0000256" key="2">
    <source>
        <dbReference type="ARBA" id="ARBA00022475"/>
    </source>
</evidence>
<sequence length="168" mass="19879">MPIIEFSFIWILTIDIAAWTLLHLGISTALLSLPADRFTYDTAVTRIHHWEQEGEIWQQIFGIKHWKDRLPDGSSIFRKGFQKKRLSASSEMYLNQFIVESRRAEWTHWLLIPPSLIFFLWNPIWAGWIMVIYALAVNIPFILIQRYNRPRLQRLADRITDVKPKSSS</sequence>
<proteinExistence type="inferred from homology"/>
<dbReference type="EMBL" id="CP019640">
    <property type="protein sequence ID" value="AQQ51807.1"/>
    <property type="molecule type" value="Genomic_DNA"/>
</dbReference>
<feature type="transmembrane region" description="Helical" evidence="13">
    <location>
        <begin position="7"/>
        <end position="31"/>
    </location>
</feature>
<evidence type="ECO:0000256" key="12">
    <source>
        <dbReference type="ARBA" id="ARBA00025324"/>
    </source>
</evidence>
<evidence type="ECO:0000256" key="1">
    <source>
        <dbReference type="ARBA" id="ARBA00004162"/>
    </source>
</evidence>
<dbReference type="UniPathway" id="UPA00029">
    <property type="reaction ID" value="UER00560"/>
</dbReference>
<keyword evidence="15" id="KW-1185">Reference proteome</keyword>
<keyword evidence="3 14" id="KW-0808">Transferase</keyword>
<keyword evidence="6 13" id="KW-1133">Transmembrane helix</keyword>
<dbReference type="OrthoDB" id="3783432at2"/>
<keyword evidence="4 13" id="KW-0812">Transmembrane</keyword>
<evidence type="ECO:0000256" key="5">
    <source>
        <dbReference type="ARBA" id="ARBA00022729"/>
    </source>
</evidence>
<evidence type="ECO:0000256" key="6">
    <source>
        <dbReference type="ARBA" id="ARBA00022989"/>
    </source>
</evidence>
<dbReference type="AlphaFoldDB" id="A0A1Q2KVH2"/>
<evidence type="ECO:0000256" key="10">
    <source>
        <dbReference type="ARBA" id="ARBA00023603"/>
    </source>
</evidence>
<protein>
    <recommendedName>
        <fullName evidence="11">Glycosyl-4,4'-diaponeurosporenoate acyltransferase</fullName>
    </recommendedName>
</protein>
<evidence type="ECO:0000256" key="4">
    <source>
        <dbReference type="ARBA" id="ARBA00022692"/>
    </source>
</evidence>
<feature type="transmembrane region" description="Helical" evidence="13">
    <location>
        <begin position="124"/>
        <end position="144"/>
    </location>
</feature>
<dbReference type="KEGG" id="pmar:B0X71_00795"/>
<dbReference type="Proteomes" id="UP000188184">
    <property type="component" value="Chromosome"/>
</dbReference>
<dbReference type="InterPro" id="IPR044021">
    <property type="entry name" value="CrtO"/>
</dbReference>
<dbReference type="GO" id="GO:0005886">
    <property type="term" value="C:plasma membrane"/>
    <property type="evidence" value="ECO:0007669"/>
    <property type="project" value="UniProtKB-SubCell"/>
</dbReference>
<comment type="pathway">
    <text evidence="9">Carotenoid biosynthesis; staphyloxanthin biosynthesis; staphyloxanthin from farnesyl diphosphate: step 5/5.</text>
</comment>
<evidence type="ECO:0000256" key="3">
    <source>
        <dbReference type="ARBA" id="ARBA00022679"/>
    </source>
</evidence>
<dbReference type="GO" id="GO:0016746">
    <property type="term" value="F:acyltransferase activity"/>
    <property type="evidence" value="ECO:0007669"/>
    <property type="project" value="UniProtKB-KW"/>
</dbReference>
<comment type="function">
    <text evidence="12">Catalyzes the acylation of glycosyl-4,4'-diaponeurosporenoate, i.e. the esterification of glucose at the C6'' position with the carboxyl group of the C(15) fatty acid 12-methyltetradecanoic acid, to yield staphyloxanthin. This is the last step in the biosynthesis of this orange pigment, present in most staphylococci strains.</text>
</comment>
<evidence type="ECO:0000256" key="7">
    <source>
        <dbReference type="ARBA" id="ARBA00023136"/>
    </source>
</evidence>
<evidence type="ECO:0000256" key="13">
    <source>
        <dbReference type="SAM" id="Phobius"/>
    </source>
</evidence>
<evidence type="ECO:0000313" key="14">
    <source>
        <dbReference type="EMBL" id="AQQ51807.1"/>
    </source>
</evidence>
<dbReference type="RefSeq" id="WP_077587679.1">
    <property type="nucleotide sequence ID" value="NZ_CP019640.1"/>
</dbReference>
<organism evidence="14 15">
    <name type="scientific">Planococcus lenghuensis</name>
    <dbReference type="NCBI Taxonomy" id="2213202"/>
    <lineage>
        <taxon>Bacteria</taxon>
        <taxon>Bacillati</taxon>
        <taxon>Bacillota</taxon>
        <taxon>Bacilli</taxon>
        <taxon>Bacillales</taxon>
        <taxon>Caryophanaceae</taxon>
        <taxon>Planococcus</taxon>
    </lineage>
</organism>
<keyword evidence="2" id="KW-1003">Cell membrane</keyword>
<keyword evidence="8 14" id="KW-0012">Acyltransferase</keyword>